<proteinExistence type="predicted"/>
<gene>
    <name evidence="5" type="ORF">PC113_g16545</name>
    <name evidence="6" type="ORF">PC115_g23913</name>
    <name evidence="7" type="ORF">PC129_g24043</name>
</gene>
<name>A0A8T0YP32_9STRA</name>
<evidence type="ECO:0000256" key="3">
    <source>
        <dbReference type="ARBA" id="ARBA00022525"/>
    </source>
</evidence>
<protein>
    <recommendedName>
        <fullName evidence="4">Crinkler effector protein N-terminal domain-containing protein</fullName>
    </recommendedName>
</protein>
<dbReference type="Proteomes" id="UP000774804">
    <property type="component" value="Unassembled WGS sequence"/>
</dbReference>
<accession>A0A8T0YP32</accession>
<feature type="domain" description="Crinkler effector protein N-terminal" evidence="4">
    <location>
        <begin position="3"/>
        <end position="65"/>
    </location>
</feature>
<dbReference type="Proteomes" id="UP000760860">
    <property type="component" value="Unassembled WGS sequence"/>
</dbReference>
<comment type="caution">
    <text evidence="5">The sequence shown here is derived from an EMBL/GenBank/DDBJ whole genome shotgun (WGS) entry which is preliminary data.</text>
</comment>
<dbReference type="InterPro" id="IPR045379">
    <property type="entry name" value="Crinkler_N"/>
</dbReference>
<dbReference type="AlphaFoldDB" id="A0A8T0YP32"/>
<dbReference type="EMBL" id="RCMG01000663">
    <property type="protein sequence ID" value="KAG2850696.1"/>
    <property type="molecule type" value="Genomic_DNA"/>
</dbReference>
<evidence type="ECO:0000313" key="8">
    <source>
        <dbReference type="Proteomes" id="UP000735874"/>
    </source>
</evidence>
<evidence type="ECO:0000313" key="6">
    <source>
        <dbReference type="EMBL" id="KAG2875414.1"/>
    </source>
</evidence>
<dbReference type="GO" id="GO:0043657">
    <property type="term" value="C:host cell"/>
    <property type="evidence" value="ECO:0007669"/>
    <property type="project" value="UniProtKB-SubCell"/>
</dbReference>
<evidence type="ECO:0000256" key="2">
    <source>
        <dbReference type="ARBA" id="ARBA00004613"/>
    </source>
</evidence>
<sequence>MFKLFYAIVGEAGSVFPVDIDAGQSVGDLKDAIKAKKPNKITCDADELQLFLAKKGDAWLNGDDLNTMAFCLERR</sequence>
<evidence type="ECO:0000313" key="5">
    <source>
        <dbReference type="EMBL" id="KAG2850696.1"/>
    </source>
</evidence>
<keyword evidence="3" id="KW-0964">Secreted</keyword>
<reference evidence="5" key="1">
    <citation type="submission" date="2018-10" db="EMBL/GenBank/DDBJ databases">
        <title>Effector identification in a new, highly contiguous assembly of the strawberry crown rot pathogen Phytophthora cactorum.</title>
        <authorList>
            <person name="Armitage A.D."/>
            <person name="Nellist C.F."/>
            <person name="Bates H."/>
            <person name="Vickerstaff R.J."/>
            <person name="Harrison R.J."/>
        </authorList>
    </citation>
    <scope>NUCLEOTIDE SEQUENCE</scope>
    <source>
        <strain evidence="5">15-7</strain>
        <strain evidence="6">4032</strain>
        <strain evidence="7">P421</strain>
    </source>
</reference>
<organism evidence="5 8">
    <name type="scientific">Phytophthora cactorum</name>
    <dbReference type="NCBI Taxonomy" id="29920"/>
    <lineage>
        <taxon>Eukaryota</taxon>
        <taxon>Sar</taxon>
        <taxon>Stramenopiles</taxon>
        <taxon>Oomycota</taxon>
        <taxon>Peronosporomycetes</taxon>
        <taxon>Peronosporales</taxon>
        <taxon>Peronosporaceae</taxon>
        <taxon>Phytophthora</taxon>
    </lineage>
</organism>
<dbReference type="GO" id="GO:0005576">
    <property type="term" value="C:extracellular region"/>
    <property type="evidence" value="ECO:0007669"/>
    <property type="project" value="UniProtKB-SubCell"/>
</dbReference>
<evidence type="ECO:0000256" key="1">
    <source>
        <dbReference type="ARBA" id="ARBA00004340"/>
    </source>
</evidence>
<evidence type="ECO:0000313" key="7">
    <source>
        <dbReference type="EMBL" id="KAG3199589.1"/>
    </source>
</evidence>
<dbReference type="Proteomes" id="UP000735874">
    <property type="component" value="Unassembled WGS sequence"/>
</dbReference>
<comment type="subcellular location">
    <subcellularLocation>
        <location evidence="1">Host cell</location>
    </subcellularLocation>
    <subcellularLocation>
        <location evidence="2">Secreted</location>
    </subcellularLocation>
</comment>
<dbReference type="EMBL" id="RCMV01003193">
    <property type="protein sequence ID" value="KAG3199589.1"/>
    <property type="molecule type" value="Genomic_DNA"/>
</dbReference>
<dbReference type="Pfam" id="PF20147">
    <property type="entry name" value="Crinkler"/>
    <property type="match status" value="1"/>
</dbReference>
<dbReference type="EMBL" id="RCMI01002652">
    <property type="protein sequence ID" value="KAG2875414.1"/>
    <property type="molecule type" value="Genomic_DNA"/>
</dbReference>
<evidence type="ECO:0000259" key="4">
    <source>
        <dbReference type="Pfam" id="PF20147"/>
    </source>
</evidence>